<dbReference type="GeneID" id="5658930"/>
<dbReference type="RefSeq" id="YP_001497858.1">
    <property type="nucleotide sequence ID" value="NC_009898.1"/>
</dbReference>
<dbReference type="OrthoDB" id="12748at10239"/>
<organismHost>
    <name type="scientific">Chlorella</name>
    <dbReference type="NCBI Taxonomy" id="3071"/>
</organismHost>
<reference evidence="1 2" key="1">
    <citation type="journal article" date="2007" name="Virology">
        <title>Sequence and annotation of the 369-kb NY-2A and the 345-kb AR158 viruses that infect Chlorella NC64A.</title>
        <authorList>
            <person name="Fitzgerald L.A."/>
            <person name="Graves M.V."/>
            <person name="Li X."/>
            <person name="Feldblyum T."/>
            <person name="Nierman W.C."/>
            <person name="Van Etten J.L."/>
        </authorList>
    </citation>
    <scope>NUCLEOTIDE SEQUENCE [LARGE SCALE GENOMIC DNA]</scope>
    <source>
        <strain evidence="1 2">NY-2A</strain>
    </source>
</reference>
<evidence type="ECO:0000313" key="1">
    <source>
        <dbReference type="EMBL" id="ABT15061.1"/>
    </source>
</evidence>
<dbReference type="Proteomes" id="UP000202419">
    <property type="component" value="Segment"/>
</dbReference>
<protein>
    <submittedName>
        <fullName evidence="1">Uncharacterized protein B662R</fullName>
    </submittedName>
</protein>
<sequence>MKMCLDPATFIERCAQVAFHNGHEGRTTEHWNIIKYTSYMSYKSRTKRDLEITKEQYDTLREGECSYCGRDSVDGHTNGIDRVNNDVGYTVENCVSCCGDCNFAKRSSTAEDFIAKCVVIASKTHDIPTTIPRQVKMINRRK</sequence>
<keyword evidence="2" id="KW-1185">Reference proteome</keyword>
<dbReference type="KEGG" id="vg:5658930"/>
<evidence type="ECO:0000313" key="2">
    <source>
        <dbReference type="Proteomes" id="UP000202419"/>
    </source>
</evidence>
<dbReference type="Gene3D" id="3.30.40.220">
    <property type="match status" value="1"/>
</dbReference>
<organism evidence="1 2">
    <name type="scientific">Paramecium bursaria Chlorella virus NY2A</name>
    <name type="common">PBCV-NY2A</name>
    <dbReference type="NCBI Taxonomy" id="46021"/>
    <lineage>
        <taxon>Viruses</taxon>
        <taxon>Varidnaviria</taxon>
        <taxon>Bamfordvirae</taxon>
        <taxon>Nucleocytoviricota</taxon>
        <taxon>Megaviricetes</taxon>
        <taxon>Algavirales</taxon>
        <taxon>Phycodnaviridae</taxon>
        <taxon>Chlorovirus</taxon>
        <taxon>Chlorovirus americanus</taxon>
    </lineage>
</organism>
<gene>
    <name evidence="1" type="primary">B662R</name>
    <name evidence="1" type="ORF">NY2A_B662R</name>
</gene>
<dbReference type="EMBL" id="DQ491002">
    <property type="protein sequence ID" value="ABT15061.1"/>
    <property type="molecule type" value="Genomic_DNA"/>
</dbReference>
<proteinExistence type="predicted"/>
<accession>A7IXI7</accession>
<name>A7IXI7_PBCVN</name>